<dbReference type="EMBL" id="BARV01004586">
    <property type="protein sequence ID" value="GAI04769.1"/>
    <property type="molecule type" value="Genomic_DNA"/>
</dbReference>
<proteinExistence type="predicted"/>
<protein>
    <submittedName>
        <fullName evidence="1">Uncharacterized protein</fullName>
    </submittedName>
</protein>
<dbReference type="InterPro" id="IPR024064">
    <property type="entry name" value="FdhE-like_sf"/>
</dbReference>
<comment type="caution">
    <text evidence="1">The sequence shown here is derived from an EMBL/GenBank/DDBJ whole genome shotgun (WGS) entry which is preliminary data.</text>
</comment>
<dbReference type="SUPFAM" id="SSF144020">
    <property type="entry name" value="FdhE-like"/>
    <property type="match status" value="1"/>
</dbReference>
<dbReference type="AlphaFoldDB" id="X1MEG4"/>
<organism evidence="1">
    <name type="scientific">marine sediment metagenome</name>
    <dbReference type="NCBI Taxonomy" id="412755"/>
    <lineage>
        <taxon>unclassified sequences</taxon>
        <taxon>metagenomes</taxon>
        <taxon>ecological metagenomes</taxon>
    </lineage>
</organism>
<name>X1MEG4_9ZZZZ</name>
<sequence length="60" mass="6812">MERIVKCPWCGQEASPLYETHQGTNGQMRVTRCSQCHKLISVRLQDEPDDIIKKGLVKGV</sequence>
<evidence type="ECO:0000313" key="1">
    <source>
        <dbReference type="EMBL" id="GAI04769.1"/>
    </source>
</evidence>
<accession>X1MEG4</accession>
<reference evidence="1" key="1">
    <citation type="journal article" date="2014" name="Front. Microbiol.">
        <title>High frequency of phylogenetically diverse reductive dehalogenase-homologous genes in deep subseafloor sedimentary metagenomes.</title>
        <authorList>
            <person name="Kawai M."/>
            <person name="Futagami T."/>
            <person name="Toyoda A."/>
            <person name="Takaki Y."/>
            <person name="Nishi S."/>
            <person name="Hori S."/>
            <person name="Arai W."/>
            <person name="Tsubouchi T."/>
            <person name="Morono Y."/>
            <person name="Uchiyama I."/>
            <person name="Ito T."/>
            <person name="Fujiyama A."/>
            <person name="Inagaki F."/>
            <person name="Takami H."/>
        </authorList>
    </citation>
    <scope>NUCLEOTIDE SEQUENCE</scope>
    <source>
        <strain evidence="1">Expedition CK06-06</strain>
    </source>
</reference>
<gene>
    <name evidence="1" type="ORF">S06H3_10072</name>
</gene>